<feature type="transmembrane region" description="Helical" evidence="2">
    <location>
        <begin position="258"/>
        <end position="282"/>
    </location>
</feature>
<protein>
    <recommendedName>
        <fullName evidence="6">PDZ domain-containing protein</fullName>
    </recommendedName>
</protein>
<feature type="signal peptide" evidence="3">
    <location>
        <begin position="1"/>
        <end position="23"/>
    </location>
</feature>
<reference evidence="4" key="1">
    <citation type="submission" date="2023-06" db="EMBL/GenBank/DDBJ databases">
        <title>Genomic analysis of the entomopathogenic nematode Steinernema hermaphroditum.</title>
        <authorList>
            <person name="Schwarz E.M."/>
            <person name="Heppert J.K."/>
            <person name="Baniya A."/>
            <person name="Schwartz H.T."/>
            <person name="Tan C.-H."/>
            <person name="Antoshechkin I."/>
            <person name="Sternberg P.W."/>
            <person name="Goodrich-Blair H."/>
            <person name="Dillman A.R."/>
        </authorList>
    </citation>
    <scope>NUCLEOTIDE SEQUENCE</scope>
    <source>
        <strain evidence="4">PS9179</strain>
        <tissue evidence="4">Whole animal</tissue>
    </source>
</reference>
<dbReference type="EMBL" id="JAUCMV010000004">
    <property type="protein sequence ID" value="KAK0406793.1"/>
    <property type="molecule type" value="Genomic_DNA"/>
</dbReference>
<evidence type="ECO:0000313" key="4">
    <source>
        <dbReference type="EMBL" id="KAK0406793.1"/>
    </source>
</evidence>
<evidence type="ECO:0008006" key="6">
    <source>
        <dbReference type="Google" id="ProtNLM"/>
    </source>
</evidence>
<keyword evidence="2" id="KW-1133">Transmembrane helix</keyword>
<dbReference type="Proteomes" id="UP001175271">
    <property type="component" value="Unassembled WGS sequence"/>
</dbReference>
<feature type="compositionally biased region" description="Basic and acidic residues" evidence="1">
    <location>
        <begin position="537"/>
        <end position="604"/>
    </location>
</feature>
<accession>A0AA39HJ26</accession>
<name>A0AA39HJ26_9BILA</name>
<keyword evidence="2" id="KW-0472">Membrane</keyword>
<dbReference type="AlphaFoldDB" id="A0AA39HJ26"/>
<keyword evidence="5" id="KW-1185">Reference proteome</keyword>
<keyword evidence="3" id="KW-0732">Signal</keyword>
<keyword evidence="2" id="KW-0812">Transmembrane</keyword>
<comment type="caution">
    <text evidence="4">The sequence shown here is derived from an EMBL/GenBank/DDBJ whole genome shotgun (WGS) entry which is preliminary data.</text>
</comment>
<sequence>MKWLLSCFLTILLLFEGATSSDAGPVRLIPLQYWKGTPVQPTEADSCSQEASSKSGQETLGIHFNLFKGERGYGTLGDEKSLKKQAAECLRFEKLDNFQVNDAELQFTFPLSQDARCVMWFVLAMRRSGLRYTLDTKSKTFNISLHVSTKGKGCAAHALPTSGDKFRFCIVKKCDSENAIPFTSEQHVIHDSRAITPNTNLDDFCDLECRYETYQIKEAANGAQIVVKPKKGYTTLVTNPPGTTEDVQPAGIMQIGSLIPNFVCLLTLVAVLFAGILALTAFGRISSNMTKLIGATFPEPPLPEERESAASLIEERELAARLIDSMIHRVLIRLNDLLNRPKVLISLIFFHALNGFEGLIELVITTSIGSVKTAKRKKNNFDLIVAYNEIFADIQSEESIFRKLPTGDRILTVNDTPVHGVSGKDKILDAIESEGLVKIEVERPITEAADLLVTKDIYPDMKRVSPQPLFNDACEIGKRQSAKPVVKAEKSILKQCESRSSYQVTFAKELKVDNIVTDFTDEEVVKNVAEAKKAAEEIKRKEEEKKKEEEEERKKKEEEEEERKKKEEEKKKKEAEENKKEAEKKTPEEEKKETDASEEKKETVAKQPIV</sequence>
<organism evidence="4 5">
    <name type="scientific">Steinernema hermaphroditum</name>
    <dbReference type="NCBI Taxonomy" id="289476"/>
    <lineage>
        <taxon>Eukaryota</taxon>
        <taxon>Metazoa</taxon>
        <taxon>Ecdysozoa</taxon>
        <taxon>Nematoda</taxon>
        <taxon>Chromadorea</taxon>
        <taxon>Rhabditida</taxon>
        <taxon>Tylenchina</taxon>
        <taxon>Panagrolaimomorpha</taxon>
        <taxon>Strongyloidoidea</taxon>
        <taxon>Steinernematidae</taxon>
        <taxon>Steinernema</taxon>
    </lineage>
</organism>
<evidence type="ECO:0000256" key="3">
    <source>
        <dbReference type="SAM" id="SignalP"/>
    </source>
</evidence>
<gene>
    <name evidence="4" type="ORF">QR680_018810</name>
</gene>
<evidence type="ECO:0000313" key="5">
    <source>
        <dbReference type="Proteomes" id="UP001175271"/>
    </source>
</evidence>
<feature type="region of interest" description="Disordered" evidence="1">
    <location>
        <begin position="537"/>
        <end position="610"/>
    </location>
</feature>
<evidence type="ECO:0000256" key="2">
    <source>
        <dbReference type="SAM" id="Phobius"/>
    </source>
</evidence>
<feature type="chain" id="PRO_5041219161" description="PDZ domain-containing protein" evidence="3">
    <location>
        <begin position="24"/>
        <end position="610"/>
    </location>
</feature>
<proteinExistence type="predicted"/>
<evidence type="ECO:0000256" key="1">
    <source>
        <dbReference type="SAM" id="MobiDB-lite"/>
    </source>
</evidence>